<name>A0A0V1D7N5_TRIBR</name>
<organism evidence="5 6">
    <name type="scientific">Trichinella britovi</name>
    <name type="common">Parasitic roundworm</name>
    <dbReference type="NCBI Taxonomy" id="45882"/>
    <lineage>
        <taxon>Eukaryota</taxon>
        <taxon>Metazoa</taxon>
        <taxon>Ecdysozoa</taxon>
        <taxon>Nematoda</taxon>
        <taxon>Enoplea</taxon>
        <taxon>Dorylaimia</taxon>
        <taxon>Trichinellida</taxon>
        <taxon>Trichinellidae</taxon>
        <taxon>Trichinella</taxon>
    </lineage>
</organism>
<feature type="region of interest" description="Disordered" evidence="4">
    <location>
        <begin position="203"/>
        <end position="225"/>
    </location>
</feature>
<evidence type="ECO:0000313" key="6">
    <source>
        <dbReference type="Proteomes" id="UP000054653"/>
    </source>
</evidence>
<comment type="similarity">
    <text evidence="1">Belongs to the TPD52 family.</text>
</comment>
<evidence type="ECO:0000256" key="2">
    <source>
        <dbReference type="ARBA" id="ARBA00023054"/>
    </source>
</evidence>
<dbReference type="InterPro" id="IPR007327">
    <property type="entry name" value="TPD52"/>
</dbReference>
<dbReference type="PANTHER" id="PTHR19307">
    <property type="entry name" value="TUMOR PROTEIN D52"/>
    <property type="match status" value="1"/>
</dbReference>
<evidence type="ECO:0000313" key="5">
    <source>
        <dbReference type="EMBL" id="KRY57398.1"/>
    </source>
</evidence>
<proteinExistence type="inferred from homology"/>
<dbReference type="EMBL" id="JYDI01000032">
    <property type="protein sequence ID" value="KRY57398.1"/>
    <property type="molecule type" value="Genomic_DNA"/>
</dbReference>
<dbReference type="Pfam" id="PF04201">
    <property type="entry name" value="TPD52"/>
    <property type="match status" value="1"/>
</dbReference>
<evidence type="ECO:0000256" key="3">
    <source>
        <dbReference type="SAM" id="Coils"/>
    </source>
</evidence>
<comment type="caution">
    <text evidence="5">The sequence shown here is derived from an EMBL/GenBank/DDBJ whole genome shotgun (WGS) entry which is preliminary data.</text>
</comment>
<protein>
    <recommendedName>
        <fullName evidence="7">Tumor protein D52</fullName>
    </recommendedName>
</protein>
<dbReference type="AlphaFoldDB" id="A0A0V1D7N5"/>
<keyword evidence="2 3" id="KW-0175">Coiled coil</keyword>
<evidence type="ECO:0008006" key="7">
    <source>
        <dbReference type="Google" id="ProtNLM"/>
    </source>
</evidence>
<reference evidence="5 6" key="1">
    <citation type="submission" date="2015-01" db="EMBL/GenBank/DDBJ databases">
        <title>Evolution of Trichinella species and genotypes.</title>
        <authorList>
            <person name="Korhonen P.K."/>
            <person name="Edoardo P."/>
            <person name="Giuseppe L.R."/>
            <person name="Gasser R.B."/>
        </authorList>
    </citation>
    <scope>NUCLEOTIDE SEQUENCE [LARGE SCALE GENOMIC DNA]</scope>
    <source>
        <strain evidence="5">ISS120</strain>
    </source>
</reference>
<dbReference type="Proteomes" id="UP000054653">
    <property type="component" value="Unassembled WGS sequence"/>
</dbReference>
<sequence>MKKQLVVAEQAKFLEFIQPINTEKIDQSHYLQLPSTVARAVRTELSVSINSLFTTTLVISYFKKWRTEMKFILNLILATEDSKVPLTEAEKNELKEELRKTEDEIATLRQVILARMKHASELKQKLGITAWHEIQQDFSDGMKMVKDSEAFHTTNDLLQQATGALGQMGSKVSTKLTQLRDSATFKSFEDKVGSAYSTVKSKVTGAIPSDAKSQPTTPNVENKFE</sequence>
<keyword evidence="6" id="KW-1185">Reference proteome</keyword>
<accession>A0A0V1D7N5</accession>
<dbReference type="PANTHER" id="PTHR19307:SF14">
    <property type="entry name" value="TUMOR PROTEIN D52"/>
    <property type="match status" value="1"/>
</dbReference>
<dbReference type="GO" id="GO:0005737">
    <property type="term" value="C:cytoplasm"/>
    <property type="evidence" value="ECO:0007669"/>
    <property type="project" value="TreeGrafter"/>
</dbReference>
<feature type="coiled-coil region" evidence="3">
    <location>
        <begin position="84"/>
        <end position="111"/>
    </location>
</feature>
<feature type="compositionally biased region" description="Polar residues" evidence="4">
    <location>
        <begin position="211"/>
        <end position="225"/>
    </location>
</feature>
<evidence type="ECO:0000256" key="1">
    <source>
        <dbReference type="ARBA" id="ARBA00005702"/>
    </source>
</evidence>
<gene>
    <name evidence="5" type="primary">F13E6.1</name>
    <name evidence="5" type="ORF">T03_3685</name>
</gene>
<evidence type="ECO:0000256" key="4">
    <source>
        <dbReference type="SAM" id="MobiDB-lite"/>
    </source>
</evidence>